<organism evidence="2 3">
    <name type="scientific">Tagetes erecta</name>
    <name type="common">African marigold</name>
    <dbReference type="NCBI Taxonomy" id="13708"/>
    <lineage>
        <taxon>Eukaryota</taxon>
        <taxon>Viridiplantae</taxon>
        <taxon>Streptophyta</taxon>
        <taxon>Embryophyta</taxon>
        <taxon>Tracheophyta</taxon>
        <taxon>Spermatophyta</taxon>
        <taxon>Magnoliopsida</taxon>
        <taxon>eudicotyledons</taxon>
        <taxon>Gunneridae</taxon>
        <taxon>Pentapetalae</taxon>
        <taxon>asterids</taxon>
        <taxon>campanulids</taxon>
        <taxon>Asterales</taxon>
        <taxon>Asteraceae</taxon>
        <taxon>Asteroideae</taxon>
        <taxon>Heliantheae alliance</taxon>
        <taxon>Tageteae</taxon>
        <taxon>Tagetes</taxon>
    </lineage>
</organism>
<name>A0AAD8JSC5_TARER</name>
<comment type="caution">
    <text evidence="2">The sequence shown here is derived from an EMBL/GenBank/DDBJ whole genome shotgun (WGS) entry which is preliminary data.</text>
</comment>
<evidence type="ECO:0000313" key="2">
    <source>
        <dbReference type="EMBL" id="KAK1409854.1"/>
    </source>
</evidence>
<evidence type="ECO:0000256" key="1">
    <source>
        <dbReference type="SAM" id="MobiDB-lite"/>
    </source>
</evidence>
<dbReference type="AlphaFoldDB" id="A0AAD8JSC5"/>
<protein>
    <submittedName>
        <fullName evidence="2">Uncharacterized protein</fullName>
    </submittedName>
</protein>
<sequence>MFNTTDHPSKITKSTLIFSQKSPTSPYPHRCSKSSSGQLQYASLQFVFRAYQSPLSFPTPSSSPLIGRYY</sequence>
<proteinExistence type="predicted"/>
<reference evidence="2" key="1">
    <citation type="journal article" date="2023" name="bioRxiv">
        <title>Improved chromosome-level genome assembly for marigold (Tagetes erecta).</title>
        <authorList>
            <person name="Jiang F."/>
            <person name="Yuan L."/>
            <person name="Wang S."/>
            <person name="Wang H."/>
            <person name="Xu D."/>
            <person name="Wang A."/>
            <person name="Fan W."/>
        </authorList>
    </citation>
    <scope>NUCLEOTIDE SEQUENCE</scope>
    <source>
        <strain evidence="2">WSJ</strain>
        <tissue evidence="2">Leaf</tissue>
    </source>
</reference>
<keyword evidence="3" id="KW-1185">Reference proteome</keyword>
<feature type="region of interest" description="Disordered" evidence="1">
    <location>
        <begin position="1"/>
        <end position="33"/>
    </location>
</feature>
<accession>A0AAD8JSC5</accession>
<evidence type="ECO:0000313" key="3">
    <source>
        <dbReference type="Proteomes" id="UP001229421"/>
    </source>
</evidence>
<feature type="compositionally biased region" description="Polar residues" evidence="1">
    <location>
        <begin position="1"/>
        <end position="24"/>
    </location>
</feature>
<dbReference type="EMBL" id="JAUHHV010000010">
    <property type="protein sequence ID" value="KAK1409854.1"/>
    <property type="molecule type" value="Genomic_DNA"/>
</dbReference>
<gene>
    <name evidence="2" type="ORF">QVD17_36383</name>
</gene>
<dbReference type="Proteomes" id="UP001229421">
    <property type="component" value="Unassembled WGS sequence"/>
</dbReference>